<keyword evidence="1" id="KW-1133">Transmembrane helix</keyword>
<sequence length="50" mass="5000">MIALVVLALVGCLLVASAPDRSAWSYIGASLALGGFLAIPVFIGLGIISV</sequence>
<organism evidence="2 3">
    <name type="scientific">Mycobacterium phage Julie1</name>
    <dbReference type="NCBI Taxonomy" id="1463812"/>
    <lineage>
        <taxon>Viruses</taxon>
        <taxon>Duplodnaviria</taxon>
        <taxon>Heunggongvirae</taxon>
        <taxon>Uroviricota</taxon>
        <taxon>Caudoviricetes</taxon>
        <taxon>Bclasvirinae</taxon>
        <taxon>Julieunavirus</taxon>
        <taxon>Julieunavirus julie1</taxon>
    </lineage>
</organism>
<evidence type="ECO:0000313" key="3">
    <source>
        <dbReference type="Proteomes" id="UP000203096"/>
    </source>
</evidence>
<feature type="transmembrane region" description="Helical" evidence="1">
    <location>
        <begin position="27"/>
        <end position="48"/>
    </location>
</feature>
<keyword evidence="3" id="KW-1185">Reference proteome</keyword>
<dbReference type="Proteomes" id="UP000203096">
    <property type="component" value="Segment"/>
</dbReference>
<evidence type="ECO:0000256" key="1">
    <source>
        <dbReference type="SAM" id="Phobius"/>
    </source>
</evidence>
<dbReference type="EMBL" id="KJ433976">
    <property type="protein sequence ID" value="AHJ88593.1"/>
    <property type="molecule type" value="Genomic_DNA"/>
</dbReference>
<name>W8EK43_9CAUD</name>
<dbReference type="GeneID" id="18505957"/>
<keyword evidence="1" id="KW-0812">Transmembrane</keyword>
<dbReference type="RefSeq" id="YP_009009293.1">
    <property type="nucleotide sequence ID" value="NC_023600.1"/>
</dbReference>
<protein>
    <submittedName>
        <fullName evidence="2">Uncharacterized protein</fullName>
    </submittedName>
</protein>
<gene>
    <name evidence="2" type="ORF">Jolie1_093</name>
</gene>
<evidence type="ECO:0000313" key="2">
    <source>
        <dbReference type="EMBL" id="AHJ88593.1"/>
    </source>
</evidence>
<proteinExistence type="predicted"/>
<accession>W8EK43</accession>
<reference evidence="2 3" key="1">
    <citation type="journal article" date="2014" name="Genome Announc.">
        <title>Complete genome sequences of nine mycobacteriophages.</title>
        <authorList>
            <person name="Franceschelli J.J."/>
            <person name="Suarez C.A."/>
            <person name="Teran L."/>
            <person name="Raya R.R."/>
            <person name="Morbidoni H.R."/>
        </authorList>
    </citation>
    <scope>NUCLEOTIDE SEQUENCE [LARGE SCALE GENOMIC DNA]</scope>
</reference>
<dbReference type="KEGG" id="vg:18505957"/>
<keyword evidence="1" id="KW-0472">Membrane</keyword>